<organism evidence="2">
    <name type="scientific">Arundo donax</name>
    <name type="common">Giant reed</name>
    <name type="synonym">Donax arundinaceus</name>
    <dbReference type="NCBI Taxonomy" id="35708"/>
    <lineage>
        <taxon>Eukaryota</taxon>
        <taxon>Viridiplantae</taxon>
        <taxon>Streptophyta</taxon>
        <taxon>Embryophyta</taxon>
        <taxon>Tracheophyta</taxon>
        <taxon>Spermatophyta</taxon>
        <taxon>Magnoliopsida</taxon>
        <taxon>Liliopsida</taxon>
        <taxon>Poales</taxon>
        <taxon>Poaceae</taxon>
        <taxon>PACMAD clade</taxon>
        <taxon>Arundinoideae</taxon>
        <taxon>Arundineae</taxon>
        <taxon>Arundo</taxon>
    </lineage>
</organism>
<reference evidence="2" key="2">
    <citation type="journal article" date="2015" name="Data Brief">
        <title>Shoot transcriptome of the giant reed, Arundo donax.</title>
        <authorList>
            <person name="Barrero R.A."/>
            <person name="Guerrero F.D."/>
            <person name="Moolhuijzen P."/>
            <person name="Goolsby J.A."/>
            <person name="Tidwell J."/>
            <person name="Bellgard S.E."/>
            <person name="Bellgard M.I."/>
        </authorList>
    </citation>
    <scope>NUCLEOTIDE SEQUENCE</scope>
    <source>
        <tissue evidence="2">Shoot tissue taken approximately 20 cm above the soil surface</tissue>
    </source>
</reference>
<feature type="compositionally biased region" description="Polar residues" evidence="1">
    <location>
        <begin position="39"/>
        <end position="50"/>
    </location>
</feature>
<evidence type="ECO:0000256" key="1">
    <source>
        <dbReference type="SAM" id="MobiDB-lite"/>
    </source>
</evidence>
<sequence>MSTQMWQAKAPPSVQHVTNCGNCWPTASNHPTTMGPATRNLSSHQILKVD</sequence>
<proteinExistence type="predicted"/>
<dbReference type="EMBL" id="GBRH01216259">
    <property type="protein sequence ID" value="JAD81636.1"/>
    <property type="molecule type" value="Transcribed_RNA"/>
</dbReference>
<name>A0A0A9D1I2_ARUDO</name>
<protein>
    <submittedName>
        <fullName evidence="2">Uncharacterized protein</fullName>
    </submittedName>
</protein>
<reference evidence="2" key="1">
    <citation type="submission" date="2014-09" db="EMBL/GenBank/DDBJ databases">
        <authorList>
            <person name="Magalhaes I.L.F."/>
            <person name="Oliveira U."/>
            <person name="Santos F.R."/>
            <person name="Vidigal T.H.D.A."/>
            <person name="Brescovit A.D."/>
            <person name="Santos A.J."/>
        </authorList>
    </citation>
    <scope>NUCLEOTIDE SEQUENCE</scope>
    <source>
        <tissue evidence="2">Shoot tissue taken approximately 20 cm above the soil surface</tissue>
    </source>
</reference>
<evidence type="ECO:0000313" key="2">
    <source>
        <dbReference type="EMBL" id="JAD81636.1"/>
    </source>
</evidence>
<dbReference type="AlphaFoldDB" id="A0A0A9D1I2"/>
<accession>A0A0A9D1I2</accession>
<feature type="region of interest" description="Disordered" evidence="1">
    <location>
        <begin position="31"/>
        <end position="50"/>
    </location>
</feature>